<dbReference type="Pfam" id="PF07690">
    <property type="entry name" value="MFS_1"/>
    <property type="match status" value="1"/>
</dbReference>
<keyword evidence="12" id="KW-1185">Reference proteome</keyword>
<feature type="transmembrane region" description="Helical" evidence="9">
    <location>
        <begin position="292"/>
        <end position="312"/>
    </location>
</feature>
<feature type="region of interest" description="Disordered" evidence="8">
    <location>
        <begin position="1"/>
        <end position="66"/>
    </location>
</feature>
<name>A0ABS1K5Z5_9MICC</name>
<keyword evidence="3" id="KW-0813">Transport</keyword>
<evidence type="ECO:0000256" key="2">
    <source>
        <dbReference type="ARBA" id="ARBA00008537"/>
    </source>
</evidence>
<feature type="region of interest" description="Disordered" evidence="8">
    <location>
        <begin position="530"/>
        <end position="550"/>
    </location>
</feature>
<feature type="transmembrane region" description="Helical" evidence="9">
    <location>
        <begin position="259"/>
        <end position="280"/>
    </location>
</feature>
<evidence type="ECO:0000256" key="1">
    <source>
        <dbReference type="ARBA" id="ARBA00004651"/>
    </source>
</evidence>
<feature type="transmembrane region" description="Helical" evidence="9">
    <location>
        <begin position="502"/>
        <end position="523"/>
    </location>
</feature>
<feature type="transmembrane region" description="Helical" evidence="9">
    <location>
        <begin position="140"/>
        <end position="167"/>
    </location>
</feature>
<proteinExistence type="inferred from homology"/>
<dbReference type="InterPro" id="IPR011701">
    <property type="entry name" value="MFS"/>
</dbReference>
<dbReference type="PRINTS" id="PR01036">
    <property type="entry name" value="TCRTETB"/>
</dbReference>
<feature type="compositionally biased region" description="Polar residues" evidence="8">
    <location>
        <begin position="540"/>
        <end position="550"/>
    </location>
</feature>
<keyword evidence="7 9" id="KW-0472">Membrane</keyword>
<evidence type="ECO:0000259" key="10">
    <source>
        <dbReference type="PROSITE" id="PS50850"/>
    </source>
</evidence>
<sequence length="550" mass="55979">MGAAVPAAVTSTPGITAPRESPNAGHGCTPDIRFPEPPVPGAPLPSASEHPSPQAAGNPAAPREAHQIPPESRLVVTVLVVAAFVVILNETIMNVALPRLMGELHVDAPTVQWLSTAFMLTMSVVIPTTGYLLQRLSIRSVFVLAMSLFSAGTLLAALSPGFAILLLARVVQASGTAIMMPLLMTSVLKLIPVSRRGQVMGTVSIVISVAPAVGPTLSGIILQYLSWRFMFLTVLPIAVAALLFGAAKLRGAADGGRPALDALSVLLSVPAFGGVVYGLSQLGGAGSGGLGPVLPLTVGVAALAAFVVRQLALQRSGSPLLDLRAFSYPMYTIATALLMVGMMALFGVVILLPLYLQQLRGLDTLGTGLLLLPGGLVMGLLAPTVGRWFDRVGPLPLTLTGTSLITAVLVGLALLTAGSSVWLAMGLHIVLSLGLALLFTPTFTSGLNPLPPHLYSHGSAILSTLQQVAGAAGTALLVAVMAGTAHGAASTLPPAEAAMAGFRAAFLVAAGAGAAAIVLAAFLRNRPPAEEGARADAASPESTVSKPAHQ</sequence>
<evidence type="ECO:0000313" key="12">
    <source>
        <dbReference type="Proteomes" id="UP000639051"/>
    </source>
</evidence>
<evidence type="ECO:0000313" key="11">
    <source>
        <dbReference type="EMBL" id="MBL0707071.1"/>
    </source>
</evidence>
<dbReference type="InterPro" id="IPR036259">
    <property type="entry name" value="MFS_trans_sf"/>
</dbReference>
<accession>A0ABS1K5Z5</accession>
<dbReference type="PANTHER" id="PTHR42718">
    <property type="entry name" value="MAJOR FACILITATOR SUPERFAMILY MULTIDRUG TRANSPORTER MFSC"/>
    <property type="match status" value="1"/>
</dbReference>
<feature type="domain" description="Major facilitator superfamily (MFS) profile" evidence="10">
    <location>
        <begin position="75"/>
        <end position="528"/>
    </location>
</feature>
<evidence type="ECO:0000256" key="3">
    <source>
        <dbReference type="ARBA" id="ARBA00022448"/>
    </source>
</evidence>
<protein>
    <submittedName>
        <fullName evidence="11">DHA2 family efflux MFS transporter permease subunit</fullName>
    </submittedName>
</protein>
<keyword evidence="5 9" id="KW-0812">Transmembrane</keyword>
<feature type="transmembrane region" description="Helical" evidence="9">
    <location>
        <begin position="421"/>
        <end position="439"/>
    </location>
</feature>
<dbReference type="Gene3D" id="1.20.1720.10">
    <property type="entry name" value="Multidrug resistance protein D"/>
    <property type="match status" value="1"/>
</dbReference>
<dbReference type="SUPFAM" id="SSF103473">
    <property type="entry name" value="MFS general substrate transporter"/>
    <property type="match status" value="1"/>
</dbReference>
<comment type="caution">
    <text evidence="11">The sequence shown here is derived from an EMBL/GenBank/DDBJ whole genome shotgun (WGS) entry which is preliminary data.</text>
</comment>
<feature type="transmembrane region" description="Helical" evidence="9">
    <location>
        <begin position="203"/>
        <end position="223"/>
    </location>
</feature>
<dbReference type="Proteomes" id="UP000639051">
    <property type="component" value="Unassembled WGS sequence"/>
</dbReference>
<comment type="subcellular location">
    <subcellularLocation>
        <location evidence="1">Cell membrane</location>
        <topology evidence="1">Multi-pass membrane protein</topology>
    </subcellularLocation>
</comment>
<keyword evidence="4" id="KW-1003">Cell membrane</keyword>
<dbReference type="EMBL" id="JAERRC010000044">
    <property type="protein sequence ID" value="MBL0707071.1"/>
    <property type="molecule type" value="Genomic_DNA"/>
</dbReference>
<dbReference type="InterPro" id="IPR004638">
    <property type="entry name" value="EmrB-like"/>
</dbReference>
<evidence type="ECO:0000256" key="6">
    <source>
        <dbReference type="ARBA" id="ARBA00022989"/>
    </source>
</evidence>
<dbReference type="InterPro" id="IPR020846">
    <property type="entry name" value="MFS_dom"/>
</dbReference>
<feature type="transmembrane region" description="Helical" evidence="9">
    <location>
        <begin position="368"/>
        <end position="385"/>
    </location>
</feature>
<evidence type="ECO:0000256" key="7">
    <source>
        <dbReference type="ARBA" id="ARBA00023136"/>
    </source>
</evidence>
<dbReference type="Gene3D" id="1.20.1250.20">
    <property type="entry name" value="MFS general substrate transporter like domains"/>
    <property type="match status" value="1"/>
</dbReference>
<feature type="transmembrane region" description="Helical" evidence="9">
    <location>
        <begin position="397"/>
        <end position="415"/>
    </location>
</feature>
<gene>
    <name evidence="11" type="ORF">JJE72_16370</name>
</gene>
<dbReference type="PANTHER" id="PTHR42718:SF9">
    <property type="entry name" value="MAJOR FACILITATOR SUPERFAMILY MULTIDRUG TRANSPORTER MFSC"/>
    <property type="match status" value="1"/>
</dbReference>
<evidence type="ECO:0000256" key="8">
    <source>
        <dbReference type="SAM" id="MobiDB-lite"/>
    </source>
</evidence>
<dbReference type="PROSITE" id="PS50850">
    <property type="entry name" value="MFS"/>
    <property type="match status" value="1"/>
</dbReference>
<organism evidence="11 12">
    <name type="scientific">Sinomonas cellulolyticus</name>
    <dbReference type="NCBI Taxonomy" id="2801916"/>
    <lineage>
        <taxon>Bacteria</taxon>
        <taxon>Bacillati</taxon>
        <taxon>Actinomycetota</taxon>
        <taxon>Actinomycetes</taxon>
        <taxon>Micrococcales</taxon>
        <taxon>Micrococcaceae</taxon>
        <taxon>Sinomonas</taxon>
    </lineage>
</organism>
<reference evidence="11 12" key="1">
    <citation type="submission" date="2021-01" db="EMBL/GenBank/DDBJ databases">
        <title>Genome public.</title>
        <authorList>
            <person name="Liu C."/>
            <person name="Sun Q."/>
        </authorList>
    </citation>
    <scope>NUCLEOTIDE SEQUENCE [LARGE SCALE GENOMIC DNA]</scope>
    <source>
        <strain evidence="11 12">JC656</strain>
    </source>
</reference>
<comment type="similarity">
    <text evidence="2">Belongs to the major facilitator superfamily. EmrB family.</text>
</comment>
<feature type="transmembrane region" description="Helical" evidence="9">
    <location>
        <begin position="333"/>
        <end position="356"/>
    </location>
</feature>
<feature type="transmembrane region" description="Helical" evidence="9">
    <location>
        <begin position="113"/>
        <end position="133"/>
    </location>
</feature>
<dbReference type="NCBIfam" id="TIGR00711">
    <property type="entry name" value="efflux_EmrB"/>
    <property type="match status" value="1"/>
</dbReference>
<keyword evidence="6 9" id="KW-1133">Transmembrane helix</keyword>
<feature type="transmembrane region" description="Helical" evidence="9">
    <location>
        <begin position="229"/>
        <end position="247"/>
    </location>
</feature>
<feature type="transmembrane region" description="Helical" evidence="9">
    <location>
        <begin position="74"/>
        <end position="93"/>
    </location>
</feature>
<evidence type="ECO:0000256" key="4">
    <source>
        <dbReference type="ARBA" id="ARBA00022475"/>
    </source>
</evidence>
<feature type="transmembrane region" description="Helical" evidence="9">
    <location>
        <begin position="460"/>
        <end position="482"/>
    </location>
</feature>
<evidence type="ECO:0000256" key="5">
    <source>
        <dbReference type="ARBA" id="ARBA00022692"/>
    </source>
</evidence>
<evidence type="ECO:0000256" key="9">
    <source>
        <dbReference type="SAM" id="Phobius"/>
    </source>
</evidence>